<reference evidence="1 2" key="1">
    <citation type="submission" date="2021-01" db="EMBL/GenBank/DDBJ databases">
        <title>Whole genome shotgun sequence of Actinoplanes palleronii NBRC 14916.</title>
        <authorList>
            <person name="Komaki H."/>
            <person name="Tamura T."/>
        </authorList>
    </citation>
    <scope>NUCLEOTIDE SEQUENCE [LARGE SCALE GENOMIC DNA]</scope>
    <source>
        <strain evidence="1 2">NBRC 14916</strain>
    </source>
</reference>
<protein>
    <submittedName>
        <fullName evidence="1">Uncharacterized protein</fullName>
    </submittedName>
</protein>
<dbReference type="Proteomes" id="UP000624709">
    <property type="component" value="Unassembled WGS sequence"/>
</dbReference>
<evidence type="ECO:0000313" key="2">
    <source>
        <dbReference type="Proteomes" id="UP000624709"/>
    </source>
</evidence>
<evidence type="ECO:0000313" key="1">
    <source>
        <dbReference type="EMBL" id="GIE69185.1"/>
    </source>
</evidence>
<name>A0ABQ4BES6_9ACTN</name>
<keyword evidence="2" id="KW-1185">Reference proteome</keyword>
<sequence length="102" mass="10601">MATITAVDATSYDHQAAWTRLQAHRRQLAGDLIPVQASAQTIAADKAAVAAAEAELTRLGAAKSVTDTQTVSSAAVWAAAQSVAPDQPKKELPHGRVLDVTV</sequence>
<dbReference type="RefSeq" id="WP_203827353.1">
    <property type="nucleotide sequence ID" value="NZ_BAAATY010000024.1"/>
</dbReference>
<dbReference type="EMBL" id="BOMS01000082">
    <property type="protein sequence ID" value="GIE69185.1"/>
    <property type="molecule type" value="Genomic_DNA"/>
</dbReference>
<accession>A0ABQ4BES6</accession>
<organism evidence="1 2">
    <name type="scientific">Actinoplanes palleronii</name>
    <dbReference type="NCBI Taxonomy" id="113570"/>
    <lineage>
        <taxon>Bacteria</taxon>
        <taxon>Bacillati</taxon>
        <taxon>Actinomycetota</taxon>
        <taxon>Actinomycetes</taxon>
        <taxon>Micromonosporales</taxon>
        <taxon>Micromonosporaceae</taxon>
        <taxon>Actinoplanes</taxon>
    </lineage>
</organism>
<proteinExistence type="predicted"/>
<gene>
    <name evidence="1" type="ORF">Apa02nite_052930</name>
</gene>
<comment type="caution">
    <text evidence="1">The sequence shown here is derived from an EMBL/GenBank/DDBJ whole genome shotgun (WGS) entry which is preliminary data.</text>
</comment>